<keyword evidence="2" id="KW-0547">Nucleotide-binding</keyword>
<dbReference type="GO" id="GO:0005524">
    <property type="term" value="F:ATP binding"/>
    <property type="evidence" value="ECO:0007669"/>
    <property type="project" value="UniProtKB-KW"/>
</dbReference>
<organism evidence="5 6">
    <name type="scientific">Dermabacter vaginalis</name>
    <dbReference type="NCBI Taxonomy" id="1630135"/>
    <lineage>
        <taxon>Bacteria</taxon>
        <taxon>Bacillati</taxon>
        <taxon>Actinomycetota</taxon>
        <taxon>Actinomycetes</taxon>
        <taxon>Micrococcales</taxon>
        <taxon>Dermabacteraceae</taxon>
        <taxon>Dermabacter</taxon>
    </lineage>
</organism>
<reference evidence="5 6" key="1">
    <citation type="submission" date="2015-06" db="EMBL/GenBank/DDBJ databases">
        <title>Investigation of pathophysiology for high-risk pregnancy and development of treatment modality based on it.</title>
        <authorList>
            <person name="Kim B.-C."/>
            <person name="Lim S."/>
        </authorList>
    </citation>
    <scope>NUCLEOTIDE SEQUENCE [LARGE SCALE GENOMIC DNA]</scope>
    <source>
        <strain evidence="5 6">AD1-86</strain>
    </source>
</reference>
<dbReference type="PATRIC" id="fig|1630135.4.peg.1815"/>
<evidence type="ECO:0000313" key="6">
    <source>
        <dbReference type="Proteomes" id="UP000092596"/>
    </source>
</evidence>
<dbReference type="GO" id="GO:0016887">
    <property type="term" value="F:ATP hydrolysis activity"/>
    <property type="evidence" value="ECO:0007669"/>
    <property type="project" value="InterPro"/>
</dbReference>
<sequence>MLNLTDITLTYPDGGSTVTAVNHANLTVNPGEFAAVTGPSGSGKSSLLTVAATLTSPDSGSVKIAGIETTSLNQKKKTEVRRDHVGIVFQSPNLIPSLTVAEQLEIVARLGAGTFKGISKKERQERIESALDAVGMLDRAHHRPGALSGGQRQRVNIARAILHQPEVLLVDEPTSALDQERSKAIIELLAETTRTRDLATVVVTHAQEQLDEFDSVYRMVDGVLTAERARGEAAVGAGSHAHPREKVFARA</sequence>
<dbReference type="Pfam" id="PF00005">
    <property type="entry name" value="ABC_tran"/>
    <property type="match status" value="1"/>
</dbReference>
<dbReference type="PROSITE" id="PS00211">
    <property type="entry name" value="ABC_TRANSPORTER_1"/>
    <property type="match status" value="1"/>
</dbReference>
<evidence type="ECO:0000313" key="5">
    <source>
        <dbReference type="EMBL" id="ANP28367.1"/>
    </source>
</evidence>
<dbReference type="PANTHER" id="PTHR24220">
    <property type="entry name" value="IMPORT ATP-BINDING PROTEIN"/>
    <property type="match status" value="1"/>
</dbReference>
<dbReference type="SMART" id="SM00382">
    <property type="entry name" value="AAA"/>
    <property type="match status" value="1"/>
</dbReference>
<dbReference type="GO" id="GO:0022857">
    <property type="term" value="F:transmembrane transporter activity"/>
    <property type="evidence" value="ECO:0007669"/>
    <property type="project" value="TreeGrafter"/>
</dbReference>
<dbReference type="Gene3D" id="3.40.50.300">
    <property type="entry name" value="P-loop containing nucleotide triphosphate hydrolases"/>
    <property type="match status" value="1"/>
</dbReference>
<dbReference type="InterPro" id="IPR015854">
    <property type="entry name" value="ABC_transpr_LolD-like"/>
</dbReference>
<dbReference type="Proteomes" id="UP000092596">
    <property type="component" value="Chromosome"/>
</dbReference>
<name>A0A1B0ZKE8_9MICO</name>
<dbReference type="STRING" id="1630135.DAD186_18170"/>
<keyword evidence="3" id="KW-0067">ATP-binding</keyword>
<evidence type="ECO:0000256" key="2">
    <source>
        <dbReference type="ARBA" id="ARBA00022741"/>
    </source>
</evidence>
<dbReference type="SUPFAM" id="SSF52540">
    <property type="entry name" value="P-loop containing nucleoside triphosphate hydrolases"/>
    <property type="match status" value="1"/>
</dbReference>
<dbReference type="PANTHER" id="PTHR24220:SF685">
    <property type="entry name" value="ABC TRANSPORTER RELATED"/>
    <property type="match status" value="1"/>
</dbReference>
<dbReference type="KEGG" id="dva:DAD186_18170"/>
<dbReference type="AlphaFoldDB" id="A0A1B0ZKE8"/>
<dbReference type="InterPro" id="IPR017871">
    <property type="entry name" value="ABC_transporter-like_CS"/>
</dbReference>
<evidence type="ECO:0000256" key="1">
    <source>
        <dbReference type="ARBA" id="ARBA00022448"/>
    </source>
</evidence>
<proteinExistence type="predicted"/>
<dbReference type="CDD" id="cd03255">
    <property type="entry name" value="ABC_MJ0796_LolCDE_FtsE"/>
    <property type="match status" value="1"/>
</dbReference>
<dbReference type="EMBL" id="CP012117">
    <property type="protein sequence ID" value="ANP28367.1"/>
    <property type="molecule type" value="Genomic_DNA"/>
</dbReference>
<evidence type="ECO:0000256" key="3">
    <source>
        <dbReference type="ARBA" id="ARBA00022840"/>
    </source>
</evidence>
<dbReference type="GO" id="GO:0005886">
    <property type="term" value="C:plasma membrane"/>
    <property type="evidence" value="ECO:0007669"/>
    <property type="project" value="TreeGrafter"/>
</dbReference>
<dbReference type="InterPro" id="IPR027417">
    <property type="entry name" value="P-loop_NTPase"/>
</dbReference>
<keyword evidence="1" id="KW-0813">Transport</keyword>
<dbReference type="PROSITE" id="PS50893">
    <property type="entry name" value="ABC_TRANSPORTER_2"/>
    <property type="match status" value="1"/>
</dbReference>
<feature type="domain" description="ABC transporter" evidence="4">
    <location>
        <begin position="2"/>
        <end position="246"/>
    </location>
</feature>
<evidence type="ECO:0000259" key="4">
    <source>
        <dbReference type="PROSITE" id="PS50893"/>
    </source>
</evidence>
<dbReference type="InterPro" id="IPR017911">
    <property type="entry name" value="MacB-like_ATP-bd"/>
</dbReference>
<dbReference type="RefSeq" id="WP_236886242.1">
    <property type="nucleotide sequence ID" value="NZ_CP012117.1"/>
</dbReference>
<dbReference type="InterPro" id="IPR003593">
    <property type="entry name" value="AAA+_ATPase"/>
</dbReference>
<dbReference type="InterPro" id="IPR003439">
    <property type="entry name" value="ABC_transporter-like_ATP-bd"/>
</dbReference>
<protein>
    <recommendedName>
        <fullName evidence="4">ABC transporter domain-containing protein</fullName>
    </recommendedName>
</protein>
<gene>
    <name evidence="5" type="ORF">DAD186_18170</name>
</gene>
<accession>A0A1B0ZKE8</accession>